<evidence type="ECO:0000256" key="5">
    <source>
        <dbReference type="ARBA" id="ARBA00023002"/>
    </source>
</evidence>
<evidence type="ECO:0000256" key="1">
    <source>
        <dbReference type="ARBA" id="ARBA00001974"/>
    </source>
</evidence>
<comment type="caution">
    <text evidence="7">The sequence shown here is derived from an EMBL/GenBank/DDBJ whole genome shotgun (WGS) entry which is preliminary data.</text>
</comment>
<comment type="cofactor">
    <cofactor evidence="1">
        <name>FAD</name>
        <dbReference type="ChEBI" id="CHEBI:57692"/>
    </cofactor>
</comment>
<dbReference type="PANTHER" id="PTHR42973:SF39">
    <property type="entry name" value="FAD-BINDING PCMH-TYPE DOMAIN-CONTAINING PROTEIN"/>
    <property type="match status" value="1"/>
</dbReference>
<gene>
    <name evidence="7" type="ORF">DZF91_24215</name>
</gene>
<feature type="domain" description="FAD-binding PCMH-type" evidence="6">
    <location>
        <begin position="23"/>
        <end position="203"/>
    </location>
</feature>
<dbReference type="Pfam" id="PF01565">
    <property type="entry name" value="FAD_binding_4"/>
    <property type="match status" value="1"/>
</dbReference>
<keyword evidence="8" id="KW-1185">Reference proteome</keyword>
<evidence type="ECO:0000313" key="8">
    <source>
        <dbReference type="Proteomes" id="UP000261811"/>
    </source>
</evidence>
<comment type="similarity">
    <text evidence="2">Belongs to the oxygen-dependent FAD-linked oxidoreductase family.</text>
</comment>
<protein>
    <submittedName>
        <fullName evidence="7">FAD-binding oxidoreductase</fullName>
    </submittedName>
</protein>
<dbReference type="Gene3D" id="3.40.462.20">
    <property type="match status" value="1"/>
</dbReference>
<accession>A0A372JGE8</accession>
<dbReference type="InterPro" id="IPR006094">
    <property type="entry name" value="Oxid_FAD_bind_N"/>
</dbReference>
<dbReference type="InterPro" id="IPR036318">
    <property type="entry name" value="FAD-bd_PCMH-like_sf"/>
</dbReference>
<organism evidence="7 8">
    <name type="scientific">Actinomadura logoneensis</name>
    <dbReference type="NCBI Taxonomy" id="2293572"/>
    <lineage>
        <taxon>Bacteria</taxon>
        <taxon>Bacillati</taxon>
        <taxon>Actinomycetota</taxon>
        <taxon>Actinomycetes</taxon>
        <taxon>Streptosporangiales</taxon>
        <taxon>Thermomonosporaceae</taxon>
        <taxon>Actinomadura</taxon>
    </lineage>
</organism>
<dbReference type="Gene3D" id="3.30.465.10">
    <property type="match status" value="1"/>
</dbReference>
<dbReference type="EMBL" id="QURH01000567">
    <property type="protein sequence ID" value="RFU39095.1"/>
    <property type="molecule type" value="Genomic_DNA"/>
</dbReference>
<dbReference type="Proteomes" id="UP000261811">
    <property type="component" value="Unassembled WGS sequence"/>
</dbReference>
<dbReference type="InterPro" id="IPR012951">
    <property type="entry name" value="BBE"/>
</dbReference>
<name>A0A372JGE8_9ACTN</name>
<dbReference type="AlphaFoldDB" id="A0A372JGE8"/>
<keyword evidence="4" id="KW-0274">FAD</keyword>
<keyword evidence="3" id="KW-0285">Flavoprotein</keyword>
<evidence type="ECO:0000259" key="6">
    <source>
        <dbReference type="PROSITE" id="PS51387"/>
    </source>
</evidence>
<dbReference type="GO" id="GO:0071949">
    <property type="term" value="F:FAD binding"/>
    <property type="evidence" value="ECO:0007669"/>
    <property type="project" value="InterPro"/>
</dbReference>
<evidence type="ECO:0000256" key="4">
    <source>
        <dbReference type="ARBA" id="ARBA00022827"/>
    </source>
</evidence>
<evidence type="ECO:0000313" key="7">
    <source>
        <dbReference type="EMBL" id="RFU39095.1"/>
    </source>
</evidence>
<reference evidence="7 8" key="1">
    <citation type="submission" date="2018-08" db="EMBL/GenBank/DDBJ databases">
        <title>Actinomadura jelena sp. nov., a novel Actinomycete isolated from soil in Chad.</title>
        <authorList>
            <person name="Shi L."/>
        </authorList>
    </citation>
    <scope>NUCLEOTIDE SEQUENCE [LARGE SCALE GENOMIC DNA]</scope>
    <source>
        <strain evidence="7 8">NEAU-G17</strain>
    </source>
</reference>
<dbReference type="OrthoDB" id="545125at2"/>
<dbReference type="InterPro" id="IPR016166">
    <property type="entry name" value="FAD-bd_PCMH"/>
</dbReference>
<dbReference type="SUPFAM" id="SSF56176">
    <property type="entry name" value="FAD-binding/transporter-associated domain-like"/>
    <property type="match status" value="1"/>
</dbReference>
<sequence>MVALSPSDPRYPELTKRSFNPRFVSHPDVLHLPYSVEQVEKAVEQAVGRGQRLTVRSGGHCLDNLVGDPAFRVLLDMSAMNRTWFDGERGAFVVEPGATLGELFTDLYLGWRVTVPAGVCPAVGVGGHIAGGGYGPLSRRHGLCVDHLYGVEVVTVDKSGRAKTVLATNRPEDPNRDLWWAHTGGGGGNFGIVTKYLFRTPGVSGNDPAKLLPSPPDRVFMTWAVFPWAGLSQEGFVRLVKNHNAWHAANSAPGTPTAALHSALHLNTQKEENIYLEIRNDSTAPGAKQLLDDYIAAVSNGVGVKPNVSTTDDLWLSNATYEFPATIPPRTKSKGGHLRKPLSEPQIVELYKGLTDPDYKGQCLVYFAAYGGRINTVSPTATAIPQRDSIMKLWFSASWPDASADEASVDWLRRFYQRVFGDTGGMPVPNDRYDGCYINYPDIDAKDPAWNKSGVPWTTLYYKQNYPRLQRVKAAYDPHNVFRHPLSIEPA</sequence>
<dbReference type="InterPro" id="IPR016169">
    <property type="entry name" value="FAD-bd_PCMH_sub2"/>
</dbReference>
<dbReference type="PANTHER" id="PTHR42973">
    <property type="entry name" value="BINDING OXIDOREDUCTASE, PUTATIVE (AFU_ORTHOLOGUE AFUA_1G17690)-RELATED"/>
    <property type="match status" value="1"/>
</dbReference>
<proteinExistence type="inferred from homology"/>
<dbReference type="InterPro" id="IPR050416">
    <property type="entry name" value="FAD-linked_Oxidoreductase"/>
</dbReference>
<keyword evidence="5" id="KW-0560">Oxidoreductase</keyword>
<dbReference type="Pfam" id="PF08031">
    <property type="entry name" value="BBE"/>
    <property type="match status" value="1"/>
</dbReference>
<evidence type="ECO:0000256" key="2">
    <source>
        <dbReference type="ARBA" id="ARBA00005466"/>
    </source>
</evidence>
<evidence type="ECO:0000256" key="3">
    <source>
        <dbReference type="ARBA" id="ARBA00022630"/>
    </source>
</evidence>
<dbReference type="GO" id="GO:0016491">
    <property type="term" value="F:oxidoreductase activity"/>
    <property type="evidence" value="ECO:0007669"/>
    <property type="project" value="UniProtKB-KW"/>
</dbReference>
<dbReference type="PROSITE" id="PS51387">
    <property type="entry name" value="FAD_PCMH"/>
    <property type="match status" value="1"/>
</dbReference>